<name>K0TJQ2_THAOC</name>
<feature type="region of interest" description="Disordered" evidence="1">
    <location>
        <begin position="141"/>
        <end position="170"/>
    </location>
</feature>
<feature type="region of interest" description="Disordered" evidence="1">
    <location>
        <begin position="19"/>
        <end position="97"/>
    </location>
</feature>
<dbReference type="EMBL" id="AGNL01003928">
    <property type="protein sequence ID" value="EJK74131.1"/>
    <property type="molecule type" value="Genomic_DNA"/>
</dbReference>
<accession>K0TJQ2</accession>
<proteinExistence type="predicted"/>
<organism evidence="2 3">
    <name type="scientific">Thalassiosira oceanica</name>
    <name type="common">Marine diatom</name>
    <dbReference type="NCBI Taxonomy" id="159749"/>
    <lineage>
        <taxon>Eukaryota</taxon>
        <taxon>Sar</taxon>
        <taxon>Stramenopiles</taxon>
        <taxon>Ochrophyta</taxon>
        <taxon>Bacillariophyta</taxon>
        <taxon>Coscinodiscophyceae</taxon>
        <taxon>Thalassiosirophycidae</taxon>
        <taxon>Thalassiosirales</taxon>
        <taxon>Thalassiosiraceae</taxon>
        <taxon>Thalassiosira</taxon>
    </lineage>
</organism>
<dbReference type="AlphaFoldDB" id="K0TJQ2"/>
<sequence length="191" mass="20587">YLGGLVWGVFQHAIGDIDERGGALSGPAGHGEEKEGPLRLFHRSHGRENQPPEGRSVLQRLRLPQIPSRSPKGEGSAVGDSSPARARRGVFKPPHGVSACDRPVRGLGVLPAVAGGAETPLVAFLHDKILECHRCMHQAVGGSNHGQPRDGPDQGIPRRYTSSNHRELGKRTGELTSEDIFCIEYFSVIDL</sequence>
<gene>
    <name evidence="2" type="ORF">THAOC_04210</name>
</gene>
<comment type="caution">
    <text evidence="2">The sequence shown here is derived from an EMBL/GenBank/DDBJ whole genome shotgun (WGS) entry which is preliminary data.</text>
</comment>
<evidence type="ECO:0000313" key="3">
    <source>
        <dbReference type="Proteomes" id="UP000266841"/>
    </source>
</evidence>
<evidence type="ECO:0000313" key="2">
    <source>
        <dbReference type="EMBL" id="EJK74131.1"/>
    </source>
</evidence>
<keyword evidence="3" id="KW-1185">Reference proteome</keyword>
<dbReference type="Proteomes" id="UP000266841">
    <property type="component" value="Unassembled WGS sequence"/>
</dbReference>
<evidence type="ECO:0000256" key="1">
    <source>
        <dbReference type="SAM" id="MobiDB-lite"/>
    </source>
</evidence>
<feature type="non-terminal residue" evidence="2">
    <location>
        <position position="1"/>
    </location>
</feature>
<reference evidence="2 3" key="1">
    <citation type="journal article" date="2012" name="Genome Biol.">
        <title>Genome and low-iron response of an oceanic diatom adapted to chronic iron limitation.</title>
        <authorList>
            <person name="Lommer M."/>
            <person name="Specht M."/>
            <person name="Roy A.S."/>
            <person name="Kraemer L."/>
            <person name="Andreson R."/>
            <person name="Gutowska M.A."/>
            <person name="Wolf J."/>
            <person name="Bergner S.V."/>
            <person name="Schilhabel M.B."/>
            <person name="Klostermeier U.C."/>
            <person name="Beiko R.G."/>
            <person name="Rosenstiel P."/>
            <person name="Hippler M."/>
            <person name="Laroche J."/>
        </authorList>
    </citation>
    <scope>NUCLEOTIDE SEQUENCE [LARGE SCALE GENOMIC DNA]</scope>
    <source>
        <strain evidence="2 3">CCMP1005</strain>
    </source>
</reference>
<protein>
    <submittedName>
        <fullName evidence="2">Uncharacterized protein</fullName>
    </submittedName>
</protein>